<dbReference type="EMBL" id="SPRX01000033">
    <property type="protein sequence ID" value="TIC64454.1"/>
    <property type="molecule type" value="Genomic_DNA"/>
</dbReference>
<evidence type="ECO:0000313" key="5">
    <source>
        <dbReference type="EMBL" id="TIC70451.1"/>
    </source>
</evidence>
<feature type="domain" description="CobW C-terminal" evidence="2">
    <location>
        <begin position="296"/>
        <end position="476"/>
    </location>
</feature>
<dbReference type="Proteomes" id="UP000305362">
    <property type="component" value="Unassembled WGS sequence"/>
</dbReference>
<evidence type="ECO:0000259" key="2">
    <source>
        <dbReference type="SMART" id="SM00833"/>
    </source>
</evidence>
<feature type="region of interest" description="Disordered" evidence="1">
    <location>
        <begin position="327"/>
        <end position="361"/>
    </location>
</feature>
<dbReference type="Pfam" id="PF02492">
    <property type="entry name" value="cobW"/>
    <property type="match status" value="2"/>
</dbReference>
<dbReference type="Proteomes" id="UP000310708">
    <property type="component" value="Unassembled WGS sequence"/>
</dbReference>
<dbReference type="PANTHER" id="PTHR43603:SF1">
    <property type="entry name" value="ZINC-REGULATED GTPASE METALLOPROTEIN ACTIVATOR 1"/>
    <property type="match status" value="1"/>
</dbReference>
<evidence type="ECO:0000256" key="1">
    <source>
        <dbReference type="SAM" id="MobiDB-lite"/>
    </source>
</evidence>
<dbReference type="PANTHER" id="PTHR43603">
    <property type="entry name" value="COBW DOMAIN-CONTAINING PROTEIN DDB_G0274527"/>
    <property type="match status" value="1"/>
</dbReference>
<dbReference type="InterPro" id="IPR011629">
    <property type="entry name" value="CobW-like_C"/>
</dbReference>
<name>A0A4T0LNJ2_9BASI</name>
<dbReference type="Gene3D" id="3.40.50.300">
    <property type="entry name" value="P-loop containing nucleotide triphosphate hydrolases"/>
    <property type="match status" value="1"/>
</dbReference>
<dbReference type="OrthoDB" id="259708at2759"/>
<proteinExistence type="predicted"/>
<dbReference type="EMBL" id="SPRV01000007">
    <property type="protein sequence ID" value="TIC70451.1"/>
    <property type="molecule type" value="Genomic_DNA"/>
</dbReference>
<evidence type="ECO:0000313" key="3">
    <source>
        <dbReference type="EMBL" id="TIB99470.1"/>
    </source>
</evidence>
<dbReference type="Pfam" id="PF07683">
    <property type="entry name" value="CobW_C"/>
    <property type="match status" value="1"/>
</dbReference>
<dbReference type="SMART" id="SM00833">
    <property type="entry name" value="CobW_C"/>
    <property type="match status" value="1"/>
</dbReference>
<gene>
    <name evidence="4" type="ORF">E3Q01_02735</name>
    <name evidence="5" type="ORF">E3Q03_01031</name>
    <name evidence="3" type="ORF">E3Q17_02621</name>
</gene>
<dbReference type="InterPro" id="IPR027417">
    <property type="entry name" value="P-loop_NTPase"/>
</dbReference>
<organism evidence="4 8">
    <name type="scientific">Wallemia mellicola</name>
    <dbReference type="NCBI Taxonomy" id="1708541"/>
    <lineage>
        <taxon>Eukaryota</taxon>
        <taxon>Fungi</taxon>
        <taxon>Dikarya</taxon>
        <taxon>Basidiomycota</taxon>
        <taxon>Wallemiomycotina</taxon>
        <taxon>Wallemiomycetes</taxon>
        <taxon>Wallemiales</taxon>
        <taxon>Wallemiaceae</taxon>
        <taxon>Wallemia</taxon>
    </lineage>
</organism>
<dbReference type="Proteomes" id="UP000307169">
    <property type="component" value="Unassembled WGS sequence"/>
</dbReference>
<accession>A0A4T0LNJ2</accession>
<dbReference type="InterPro" id="IPR051927">
    <property type="entry name" value="Zn_Chap_cDPG_Synth"/>
</dbReference>
<dbReference type="AlphaFoldDB" id="A0A4T0LNJ2"/>
<evidence type="ECO:0000313" key="8">
    <source>
        <dbReference type="Proteomes" id="UP000310708"/>
    </source>
</evidence>
<feature type="compositionally biased region" description="Acidic residues" evidence="1">
    <location>
        <begin position="328"/>
        <end position="344"/>
    </location>
</feature>
<dbReference type="EMBL" id="SPRH01000030">
    <property type="protein sequence ID" value="TIB99470.1"/>
    <property type="molecule type" value="Genomic_DNA"/>
</dbReference>
<protein>
    <recommendedName>
        <fullName evidence="2">CobW C-terminal domain-containing protein</fullName>
    </recommendedName>
</protein>
<reference evidence="6 7" key="1">
    <citation type="submission" date="2019-03" db="EMBL/GenBank/DDBJ databases">
        <title>Sequencing 25 genomes of Wallemia mellicola.</title>
        <authorList>
            <person name="Gostincar C."/>
        </authorList>
    </citation>
    <scope>NUCLEOTIDE SEQUENCE [LARGE SCALE GENOMIC DNA]</scope>
    <source>
        <strain evidence="3 7">EXF-1262</strain>
        <strain evidence="5 6">EXF-1277</strain>
        <strain evidence="4 8">EXF-757</strain>
    </source>
</reference>
<sequence>MSGVDKRVPITIVSGFKSNGKSEARLISPQVANILKSGSDLKTVVLTQDVQKIKDLADANAVQLAEDDCIQLKDGCVCCSLRSELMGQVYDLAKSEKYGYIIVEASDAADPEELAETFSAEMEDDEEDDEEADEEGLEIDEHDRIASEKVKQIMKEGGLNKFVKVDSAVTIVNAETVLSDFHSTEFVGDGSKKDDEEDEEEESTLTDALIAQIEFADAIYLNNASKASAEVKQQAHGVIKALNKRAKVIEIDNSAIEAKDVINAGLFTPVESFNPEWLRAVKNSAGGDSYANNNGIESFVYRRRVPFHPARLAKLFKESFHFIQQSEAQDDEWEDQEEDAEEDEGKGKGKAVAEAEEEEAPLDEITTENLVDASSRKQKGVFASLLRAKGSFWIASRVAVGGALQSSGPVLSAASGEMWYSKIPEEDLAQVTPDEQKYVREVVFDGKFGDRRQEIFIVGGPNFNRKEIEQTLDAALLTDDEFKTYTSIFDKELGVLEKDEELAKAFEGDSEFVQWADDLIMALLDEEEEDDN</sequence>
<evidence type="ECO:0000313" key="6">
    <source>
        <dbReference type="Proteomes" id="UP000305362"/>
    </source>
</evidence>
<dbReference type="InterPro" id="IPR003495">
    <property type="entry name" value="CobW/HypB/UreG_nucleotide-bd"/>
</dbReference>
<evidence type="ECO:0000313" key="7">
    <source>
        <dbReference type="Proteomes" id="UP000307169"/>
    </source>
</evidence>
<evidence type="ECO:0000313" key="4">
    <source>
        <dbReference type="EMBL" id="TIC64454.1"/>
    </source>
</evidence>
<comment type="caution">
    <text evidence="4">The sequence shown here is derived from an EMBL/GenBank/DDBJ whole genome shotgun (WGS) entry which is preliminary data.</text>
</comment>